<protein>
    <submittedName>
        <fullName evidence="1">Uncharacterized protein</fullName>
    </submittedName>
</protein>
<gene>
    <name evidence="1" type="ORF">LITE_LOCUS7660</name>
</gene>
<feature type="non-terminal residue" evidence="1">
    <location>
        <position position="1"/>
    </location>
</feature>
<evidence type="ECO:0000313" key="2">
    <source>
        <dbReference type="Proteomes" id="UP001154282"/>
    </source>
</evidence>
<organism evidence="1 2">
    <name type="scientific">Linum tenue</name>
    <dbReference type="NCBI Taxonomy" id="586396"/>
    <lineage>
        <taxon>Eukaryota</taxon>
        <taxon>Viridiplantae</taxon>
        <taxon>Streptophyta</taxon>
        <taxon>Embryophyta</taxon>
        <taxon>Tracheophyta</taxon>
        <taxon>Spermatophyta</taxon>
        <taxon>Magnoliopsida</taxon>
        <taxon>eudicotyledons</taxon>
        <taxon>Gunneridae</taxon>
        <taxon>Pentapetalae</taxon>
        <taxon>rosids</taxon>
        <taxon>fabids</taxon>
        <taxon>Malpighiales</taxon>
        <taxon>Linaceae</taxon>
        <taxon>Linum</taxon>
    </lineage>
</organism>
<reference evidence="1" key="1">
    <citation type="submission" date="2022-08" db="EMBL/GenBank/DDBJ databases">
        <authorList>
            <person name="Gutierrez-Valencia J."/>
        </authorList>
    </citation>
    <scope>NUCLEOTIDE SEQUENCE</scope>
</reference>
<keyword evidence="2" id="KW-1185">Reference proteome</keyword>
<dbReference type="EMBL" id="CAMGYJ010000003">
    <property type="protein sequence ID" value="CAI0392737.1"/>
    <property type="molecule type" value="Genomic_DNA"/>
</dbReference>
<dbReference type="Proteomes" id="UP001154282">
    <property type="component" value="Unassembled WGS sequence"/>
</dbReference>
<accession>A0AAV0I6Y1</accession>
<name>A0AAV0I6Y1_9ROSI</name>
<evidence type="ECO:0000313" key="1">
    <source>
        <dbReference type="EMBL" id="CAI0392737.1"/>
    </source>
</evidence>
<comment type="caution">
    <text evidence="1">The sequence shown here is derived from an EMBL/GenBank/DDBJ whole genome shotgun (WGS) entry which is preliminary data.</text>
</comment>
<dbReference type="AlphaFoldDB" id="A0AAV0I6Y1"/>
<proteinExistence type="predicted"/>
<sequence>AGSFLRIPFWFFRQKSFNTSLFTTFLFEVPIDTFSVVCCSPRPQLKWFHTNNLVQCTFIYVQTQQCDILKNSESFL</sequence>